<name>A0A183G572_HELPZ</name>
<evidence type="ECO:0000313" key="3">
    <source>
        <dbReference type="Proteomes" id="UP000050761"/>
    </source>
</evidence>
<protein>
    <submittedName>
        <fullName evidence="4">Col_cuticle_N domain-containing protein</fullName>
    </submittedName>
</protein>
<feature type="transmembrane region" description="Helical" evidence="1">
    <location>
        <begin position="28"/>
        <end position="46"/>
    </location>
</feature>
<organism evidence="3 4">
    <name type="scientific">Heligmosomoides polygyrus</name>
    <name type="common">Parasitic roundworm</name>
    <dbReference type="NCBI Taxonomy" id="6339"/>
    <lineage>
        <taxon>Eukaryota</taxon>
        <taxon>Metazoa</taxon>
        <taxon>Ecdysozoa</taxon>
        <taxon>Nematoda</taxon>
        <taxon>Chromadorea</taxon>
        <taxon>Rhabditida</taxon>
        <taxon>Rhabditina</taxon>
        <taxon>Rhabditomorpha</taxon>
        <taxon>Strongyloidea</taxon>
        <taxon>Heligmosomidae</taxon>
        <taxon>Heligmosomoides</taxon>
    </lineage>
</organism>
<keyword evidence="1" id="KW-0472">Membrane</keyword>
<accession>A0A3P8EDI5</accession>
<sequence length="96" mass="10919">MRERNAAVSRAAASAAVAPHRIPLMRTMYVVAGTVLFFFLNLYFVYDYVQKQDSLKRTVELSQQSREELNVSTSFQLVSFSSITHQGLVFLVLLLM</sequence>
<accession>A0A183G572</accession>
<dbReference type="WBParaSite" id="HPBE_0001673401-mRNA-1">
    <property type="protein sequence ID" value="HPBE_0001673401-mRNA-1"/>
    <property type="gene ID" value="HPBE_0001673401"/>
</dbReference>
<feature type="transmembrane region" description="Helical" evidence="1">
    <location>
        <begin position="75"/>
        <end position="95"/>
    </location>
</feature>
<gene>
    <name evidence="2" type="ORF">HPBE_LOCUS16733</name>
</gene>
<reference evidence="4" key="2">
    <citation type="submission" date="2019-09" db="UniProtKB">
        <authorList>
            <consortium name="WormBaseParasite"/>
        </authorList>
    </citation>
    <scope>IDENTIFICATION</scope>
</reference>
<evidence type="ECO:0000256" key="1">
    <source>
        <dbReference type="SAM" id="Phobius"/>
    </source>
</evidence>
<keyword evidence="3" id="KW-1185">Reference proteome</keyword>
<dbReference type="AlphaFoldDB" id="A0A183G572"/>
<proteinExistence type="predicted"/>
<evidence type="ECO:0000313" key="2">
    <source>
        <dbReference type="EMBL" id="VDP06853.1"/>
    </source>
</evidence>
<dbReference type="Proteomes" id="UP000050761">
    <property type="component" value="Unassembled WGS sequence"/>
</dbReference>
<evidence type="ECO:0000313" key="4">
    <source>
        <dbReference type="WBParaSite" id="HPBE_0001673401-mRNA-1"/>
    </source>
</evidence>
<keyword evidence="1" id="KW-1133">Transmembrane helix</keyword>
<dbReference type="EMBL" id="UZAH01029584">
    <property type="protein sequence ID" value="VDP06853.1"/>
    <property type="molecule type" value="Genomic_DNA"/>
</dbReference>
<reference evidence="2 3" key="1">
    <citation type="submission" date="2018-11" db="EMBL/GenBank/DDBJ databases">
        <authorList>
            <consortium name="Pathogen Informatics"/>
        </authorList>
    </citation>
    <scope>NUCLEOTIDE SEQUENCE [LARGE SCALE GENOMIC DNA]</scope>
</reference>
<keyword evidence="1" id="KW-0812">Transmembrane</keyword>